<accession>A0A4P9XNN2</accession>
<dbReference type="PANTHER" id="PTHR43591:SF24">
    <property type="entry name" value="2-METHOXY-6-POLYPRENYL-1,4-BENZOQUINOL METHYLASE, MITOCHONDRIAL"/>
    <property type="match status" value="1"/>
</dbReference>
<keyword evidence="2" id="KW-0489">Methyltransferase</keyword>
<sequence>MGIPLSRIRSQLDRSDTKSRRSGGSGNSQKGGKFSPNSSGRRTANEPDTEHPIPAPLMEIDRLDVEHYLLQTARINKFYAPLDHPRRIIDVGTGSGIWMLEMAAEFPDCEFLGIDIIPIQPTTTLPLNCQFEVANALRGIPRPDGYFDYVYSRLLVAAIPKESWELYVSECVRVCASGGWVEMVECDTRMYNSGVAGERLTEYMSVSLNAMGINPGTVLELDRYMREAGLVDVHVKECALPMGRWSVPAGDLAWRNSKPVYKSLAPIYMKETGATQEEVDKIIDDAEEAFNKYQNYTGIRIAYGRKR</sequence>
<dbReference type="GO" id="GO:0008168">
    <property type="term" value="F:methyltransferase activity"/>
    <property type="evidence" value="ECO:0007669"/>
    <property type="project" value="UniProtKB-KW"/>
</dbReference>
<evidence type="ECO:0000313" key="2">
    <source>
        <dbReference type="EMBL" id="RKP07593.1"/>
    </source>
</evidence>
<feature type="compositionally biased region" description="Basic and acidic residues" evidence="1">
    <location>
        <begin position="10"/>
        <end position="19"/>
    </location>
</feature>
<dbReference type="STRING" id="78915.A0A4P9XNN2"/>
<reference evidence="3" key="1">
    <citation type="journal article" date="2018" name="Nat. Microbiol.">
        <title>Leveraging single-cell genomics to expand the fungal tree of life.</title>
        <authorList>
            <person name="Ahrendt S.R."/>
            <person name="Quandt C.A."/>
            <person name="Ciobanu D."/>
            <person name="Clum A."/>
            <person name="Salamov A."/>
            <person name="Andreopoulos B."/>
            <person name="Cheng J.F."/>
            <person name="Woyke T."/>
            <person name="Pelin A."/>
            <person name="Henrissat B."/>
            <person name="Reynolds N.K."/>
            <person name="Benny G.L."/>
            <person name="Smith M.E."/>
            <person name="James T.Y."/>
            <person name="Grigoriev I.V."/>
        </authorList>
    </citation>
    <scope>NUCLEOTIDE SEQUENCE [LARGE SCALE GENOMIC DNA]</scope>
    <source>
        <strain evidence="3">RSA 1356</strain>
    </source>
</reference>
<dbReference type="OrthoDB" id="2013972at2759"/>
<dbReference type="InterPro" id="IPR029063">
    <property type="entry name" value="SAM-dependent_MTases_sf"/>
</dbReference>
<dbReference type="GO" id="GO:0032259">
    <property type="term" value="P:methylation"/>
    <property type="evidence" value="ECO:0007669"/>
    <property type="project" value="UniProtKB-KW"/>
</dbReference>
<keyword evidence="2" id="KW-0808">Transferase</keyword>
<dbReference type="Pfam" id="PF13489">
    <property type="entry name" value="Methyltransf_23"/>
    <property type="match status" value="1"/>
</dbReference>
<dbReference type="Gene3D" id="3.40.50.150">
    <property type="entry name" value="Vaccinia Virus protein VP39"/>
    <property type="match status" value="1"/>
</dbReference>
<keyword evidence="3" id="KW-1185">Reference proteome</keyword>
<evidence type="ECO:0000313" key="3">
    <source>
        <dbReference type="Proteomes" id="UP000271241"/>
    </source>
</evidence>
<protein>
    <submittedName>
        <fullName evidence="2">S-adenosyl-L-methionine-dependent methyltransferase</fullName>
    </submittedName>
</protein>
<dbReference type="SUPFAM" id="SSF53335">
    <property type="entry name" value="S-adenosyl-L-methionine-dependent methyltransferases"/>
    <property type="match status" value="1"/>
</dbReference>
<dbReference type="AlphaFoldDB" id="A0A4P9XNN2"/>
<name>A0A4P9XNN2_9FUNG</name>
<proteinExistence type="predicted"/>
<dbReference type="Proteomes" id="UP000271241">
    <property type="component" value="Unassembled WGS sequence"/>
</dbReference>
<dbReference type="PANTHER" id="PTHR43591">
    <property type="entry name" value="METHYLTRANSFERASE"/>
    <property type="match status" value="1"/>
</dbReference>
<evidence type="ECO:0000256" key="1">
    <source>
        <dbReference type="SAM" id="MobiDB-lite"/>
    </source>
</evidence>
<feature type="region of interest" description="Disordered" evidence="1">
    <location>
        <begin position="1"/>
        <end position="55"/>
    </location>
</feature>
<gene>
    <name evidence="2" type="ORF">THASP1DRAFT_30588</name>
</gene>
<organism evidence="2 3">
    <name type="scientific">Thamnocephalis sphaerospora</name>
    <dbReference type="NCBI Taxonomy" id="78915"/>
    <lineage>
        <taxon>Eukaryota</taxon>
        <taxon>Fungi</taxon>
        <taxon>Fungi incertae sedis</taxon>
        <taxon>Zoopagomycota</taxon>
        <taxon>Zoopagomycotina</taxon>
        <taxon>Zoopagomycetes</taxon>
        <taxon>Zoopagales</taxon>
        <taxon>Sigmoideomycetaceae</taxon>
        <taxon>Thamnocephalis</taxon>
    </lineage>
</organism>
<dbReference type="CDD" id="cd02440">
    <property type="entry name" value="AdoMet_MTases"/>
    <property type="match status" value="1"/>
</dbReference>
<dbReference type="EMBL" id="KZ992697">
    <property type="protein sequence ID" value="RKP07593.1"/>
    <property type="molecule type" value="Genomic_DNA"/>
</dbReference>